<feature type="binding site" evidence="7">
    <location>
        <position position="109"/>
    </location>
    <ligand>
        <name>tRNA</name>
        <dbReference type="ChEBI" id="CHEBI:17843"/>
    </ligand>
</feature>
<dbReference type="FunFam" id="3.40.50.1470:FF:000001">
    <property type="entry name" value="Peptidyl-tRNA hydrolase"/>
    <property type="match status" value="1"/>
</dbReference>
<evidence type="ECO:0000256" key="5">
    <source>
        <dbReference type="ARBA" id="ARBA00038063"/>
    </source>
</evidence>
<keyword evidence="7" id="KW-0963">Cytoplasm</keyword>
<evidence type="ECO:0000256" key="4">
    <source>
        <dbReference type="ARBA" id="ARBA00022884"/>
    </source>
</evidence>
<gene>
    <name evidence="7" type="primary">pth</name>
    <name evidence="8" type="ORF">A2870_02520</name>
</gene>
<dbReference type="STRING" id="1797711.A2870_02520"/>
<dbReference type="InterPro" id="IPR001328">
    <property type="entry name" value="Pept_tRNA_hydro"/>
</dbReference>
<dbReference type="HAMAP" id="MF_00083">
    <property type="entry name" value="Pept_tRNA_hydro_bact"/>
    <property type="match status" value="1"/>
</dbReference>
<dbReference type="InterPro" id="IPR018171">
    <property type="entry name" value="Pept_tRNA_hydro_CS"/>
</dbReference>
<comment type="similarity">
    <text evidence="5 7">Belongs to the PTH family.</text>
</comment>
<accession>A0A1F5G8J4</accession>
<keyword evidence="4 7" id="KW-0694">RNA-binding</keyword>
<keyword evidence="2 7" id="KW-0820">tRNA-binding</keyword>
<evidence type="ECO:0000313" key="8">
    <source>
        <dbReference type="EMBL" id="OGD88181.1"/>
    </source>
</evidence>
<feature type="binding site" evidence="7">
    <location>
        <position position="61"/>
    </location>
    <ligand>
        <name>tRNA</name>
        <dbReference type="ChEBI" id="CHEBI:17843"/>
    </ligand>
</feature>
<evidence type="ECO:0000256" key="3">
    <source>
        <dbReference type="ARBA" id="ARBA00022801"/>
    </source>
</evidence>
<evidence type="ECO:0000256" key="1">
    <source>
        <dbReference type="ARBA" id="ARBA00013260"/>
    </source>
</evidence>
<dbReference type="GO" id="GO:0072344">
    <property type="term" value="P:rescue of stalled ribosome"/>
    <property type="evidence" value="ECO:0007669"/>
    <property type="project" value="UniProtKB-UniRule"/>
</dbReference>
<feature type="binding site" evidence="7">
    <location>
        <position position="63"/>
    </location>
    <ligand>
        <name>tRNA</name>
        <dbReference type="ChEBI" id="CHEBI:17843"/>
    </ligand>
</feature>
<protein>
    <recommendedName>
        <fullName evidence="6 7">Peptidyl-tRNA hydrolase</fullName>
        <shortName evidence="7">Pth</shortName>
        <ecNumber evidence="1 7">3.1.1.29</ecNumber>
    </recommendedName>
</protein>
<evidence type="ECO:0000313" key="9">
    <source>
        <dbReference type="Proteomes" id="UP000179102"/>
    </source>
</evidence>
<sequence length="193" mass="21073">MKLIAGLGNPGEKYVNNRHNIGFAVCDFLAKKMGDSFQKSADLMCDFFKKNELVVIKPSTFVNESGQSVSAVAHFYKIGPEDILVIHDDMDLEFGRIRLAFNGSSAGHNGVKSVIAGLGAIDFGRLRIGIGSPRRASGEAGRPVNPKQMPADFVLEDFTSEQAGKLPEIISRSYEAVMSWLEEGIEATMNKFN</sequence>
<dbReference type="AlphaFoldDB" id="A0A1F5G8J4"/>
<organism evidence="8 9">
    <name type="scientific">Candidatus Curtissbacteria bacterium RIFCSPHIGHO2_01_FULL_41_11</name>
    <dbReference type="NCBI Taxonomy" id="1797711"/>
    <lineage>
        <taxon>Bacteria</taxon>
        <taxon>Candidatus Curtissiibacteriota</taxon>
    </lineage>
</organism>
<dbReference type="SUPFAM" id="SSF53178">
    <property type="entry name" value="Peptidyl-tRNA hydrolase-like"/>
    <property type="match status" value="1"/>
</dbReference>
<dbReference type="PANTHER" id="PTHR17224:SF1">
    <property type="entry name" value="PEPTIDYL-TRNA HYDROLASE"/>
    <property type="match status" value="1"/>
</dbReference>
<dbReference type="GO" id="GO:0000049">
    <property type="term" value="F:tRNA binding"/>
    <property type="evidence" value="ECO:0007669"/>
    <property type="project" value="UniProtKB-UniRule"/>
</dbReference>
<dbReference type="GO" id="GO:0006515">
    <property type="term" value="P:protein quality control for misfolded or incompletely synthesized proteins"/>
    <property type="evidence" value="ECO:0007669"/>
    <property type="project" value="UniProtKB-UniRule"/>
</dbReference>
<dbReference type="PROSITE" id="PS01196">
    <property type="entry name" value="PEPT_TRNA_HYDROL_2"/>
    <property type="match status" value="1"/>
</dbReference>
<evidence type="ECO:0000256" key="2">
    <source>
        <dbReference type="ARBA" id="ARBA00022555"/>
    </source>
</evidence>
<comment type="subunit">
    <text evidence="7">Monomer.</text>
</comment>
<feature type="binding site" evidence="7">
    <location>
        <position position="14"/>
    </location>
    <ligand>
        <name>tRNA</name>
        <dbReference type="ChEBI" id="CHEBI:17843"/>
    </ligand>
</feature>
<evidence type="ECO:0000256" key="7">
    <source>
        <dbReference type="HAMAP-Rule" id="MF_00083"/>
    </source>
</evidence>
<comment type="catalytic activity">
    <reaction evidence="7">
        <text>an N-acyl-L-alpha-aminoacyl-tRNA + H2O = an N-acyl-L-amino acid + a tRNA + H(+)</text>
        <dbReference type="Rhea" id="RHEA:54448"/>
        <dbReference type="Rhea" id="RHEA-COMP:10123"/>
        <dbReference type="Rhea" id="RHEA-COMP:13883"/>
        <dbReference type="ChEBI" id="CHEBI:15377"/>
        <dbReference type="ChEBI" id="CHEBI:15378"/>
        <dbReference type="ChEBI" id="CHEBI:59874"/>
        <dbReference type="ChEBI" id="CHEBI:78442"/>
        <dbReference type="ChEBI" id="CHEBI:138191"/>
        <dbReference type="EC" id="3.1.1.29"/>
    </reaction>
</comment>
<feature type="site" description="Stabilizes the basic form of H active site to accept a proton" evidence="7">
    <location>
        <position position="88"/>
    </location>
</feature>
<keyword evidence="3 7" id="KW-0378">Hydrolase</keyword>
<comment type="subcellular location">
    <subcellularLocation>
        <location evidence="7">Cytoplasm</location>
    </subcellularLocation>
</comment>
<feature type="site" description="Discriminates between blocked and unblocked aminoacyl-tRNA" evidence="7">
    <location>
        <position position="9"/>
    </location>
</feature>
<dbReference type="InterPro" id="IPR036416">
    <property type="entry name" value="Pept_tRNA_hydro_sf"/>
</dbReference>
<dbReference type="Gene3D" id="3.40.50.1470">
    <property type="entry name" value="Peptidyl-tRNA hydrolase"/>
    <property type="match status" value="1"/>
</dbReference>
<evidence type="ECO:0000256" key="6">
    <source>
        <dbReference type="ARBA" id="ARBA00050038"/>
    </source>
</evidence>
<dbReference type="NCBIfam" id="TIGR00447">
    <property type="entry name" value="pth"/>
    <property type="match status" value="1"/>
</dbReference>
<dbReference type="GO" id="GO:0004045">
    <property type="term" value="F:peptidyl-tRNA hydrolase activity"/>
    <property type="evidence" value="ECO:0007669"/>
    <property type="project" value="UniProtKB-UniRule"/>
</dbReference>
<dbReference type="EMBL" id="MFAZ01000002">
    <property type="protein sequence ID" value="OGD88181.1"/>
    <property type="molecule type" value="Genomic_DNA"/>
</dbReference>
<dbReference type="Pfam" id="PF01195">
    <property type="entry name" value="Pept_tRNA_hydro"/>
    <property type="match status" value="1"/>
</dbReference>
<comment type="function">
    <text evidence="7">Catalyzes the release of premature peptidyl moieties from peptidyl-tRNA molecules trapped in stalled 50S ribosomal subunits, and thus maintains levels of free tRNAs and 50S ribosomes.</text>
</comment>
<dbReference type="Proteomes" id="UP000179102">
    <property type="component" value="Unassembled WGS sequence"/>
</dbReference>
<proteinExistence type="inferred from homology"/>
<comment type="function">
    <text evidence="7">Hydrolyzes ribosome-free peptidyl-tRNAs (with 1 or more amino acids incorporated), which drop off the ribosome during protein synthesis, or as a result of ribosome stalling.</text>
</comment>
<dbReference type="EC" id="3.1.1.29" evidence="1 7"/>
<name>A0A1F5G8J4_9BACT</name>
<dbReference type="PANTHER" id="PTHR17224">
    <property type="entry name" value="PEPTIDYL-TRNA HYDROLASE"/>
    <property type="match status" value="1"/>
</dbReference>
<dbReference type="GO" id="GO:0005737">
    <property type="term" value="C:cytoplasm"/>
    <property type="evidence" value="ECO:0007669"/>
    <property type="project" value="UniProtKB-SubCell"/>
</dbReference>
<dbReference type="CDD" id="cd00462">
    <property type="entry name" value="PTH"/>
    <property type="match status" value="1"/>
</dbReference>
<comment type="caution">
    <text evidence="8">The sequence shown here is derived from an EMBL/GenBank/DDBJ whole genome shotgun (WGS) entry which is preliminary data.</text>
</comment>
<feature type="active site" description="Proton acceptor" evidence="7">
    <location>
        <position position="19"/>
    </location>
</feature>
<reference evidence="8 9" key="1">
    <citation type="journal article" date="2016" name="Nat. Commun.">
        <title>Thousands of microbial genomes shed light on interconnected biogeochemical processes in an aquifer system.</title>
        <authorList>
            <person name="Anantharaman K."/>
            <person name="Brown C.T."/>
            <person name="Hug L.A."/>
            <person name="Sharon I."/>
            <person name="Castelle C.J."/>
            <person name="Probst A.J."/>
            <person name="Thomas B.C."/>
            <person name="Singh A."/>
            <person name="Wilkins M.J."/>
            <person name="Karaoz U."/>
            <person name="Brodie E.L."/>
            <person name="Williams K.H."/>
            <person name="Hubbard S.S."/>
            <person name="Banfield J.F."/>
        </authorList>
    </citation>
    <scope>NUCLEOTIDE SEQUENCE [LARGE SCALE GENOMIC DNA]</scope>
</reference>